<accession>K1LBX3</accession>
<dbReference type="PATRIC" id="fig|1225176.3.peg.3778"/>
<dbReference type="RefSeq" id="WP_009186576.1">
    <property type="nucleotide sequence ID" value="NZ_AMGM01000087.1"/>
</dbReference>
<evidence type="ECO:0000313" key="1">
    <source>
        <dbReference type="EMBL" id="EKB47828.1"/>
    </source>
</evidence>
<keyword evidence="2" id="KW-1185">Reference proteome</keyword>
<name>K1LBX3_CECL9</name>
<evidence type="ECO:0000313" key="2">
    <source>
        <dbReference type="Proteomes" id="UP000004478"/>
    </source>
</evidence>
<dbReference type="AlphaFoldDB" id="K1LBX3"/>
<dbReference type="PANTHER" id="PTHR38733:SF1">
    <property type="entry name" value="TYPE IV METHYL-DIRECTED RESTRICTION ENZYME ECOKMCRBC"/>
    <property type="match status" value="1"/>
</dbReference>
<dbReference type="Pfam" id="PF10117">
    <property type="entry name" value="McrBC"/>
    <property type="match status" value="1"/>
</dbReference>
<proteinExistence type="predicted"/>
<dbReference type="PANTHER" id="PTHR38733">
    <property type="entry name" value="PROTEIN MCRC"/>
    <property type="match status" value="1"/>
</dbReference>
<reference evidence="1 2" key="1">
    <citation type="journal article" date="2012" name="J. Bacteriol.">
        <title>Draft Genome Sequence of Cecembia lonarensis Strain LW9T, Isolated from Lonar Lake, a Haloalkaline Lake in India.</title>
        <authorList>
            <person name="Shivaji S."/>
            <person name="Ara S."/>
            <person name="Singh A."/>
            <person name="Pinnaka A.K."/>
        </authorList>
    </citation>
    <scope>NUCLEOTIDE SEQUENCE [LARGE SCALE GENOMIC DNA]</scope>
    <source>
        <strain evidence="1 2">LW9</strain>
    </source>
</reference>
<dbReference type="OrthoDB" id="307209at2"/>
<gene>
    <name evidence="1" type="ORF">B879_03560</name>
</gene>
<dbReference type="EMBL" id="AMGM01000087">
    <property type="protein sequence ID" value="EKB47828.1"/>
    <property type="molecule type" value="Genomic_DNA"/>
</dbReference>
<protein>
    <submittedName>
        <fullName evidence="1">5-methylcytosine-specific restriction enzyme subunit McrC</fullName>
    </submittedName>
</protein>
<dbReference type="InterPro" id="IPR019292">
    <property type="entry name" value="McrC"/>
</dbReference>
<comment type="caution">
    <text evidence="1">The sequence shown here is derived from an EMBL/GenBank/DDBJ whole genome shotgun (WGS) entry which is preliminary data.</text>
</comment>
<dbReference type="REBASE" id="56077">
    <property type="entry name" value="CloLW9McrBCP"/>
</dbReference>
<sequence length="416" mass="48338">MNKSRNHITVFEHQSVKLGGSSNKNALNETTLEALQKFYGEKGVPYFDLIHKGVRFKEFVGVLQVGETLIEVLPKADKPSENGSTQDRWRKVLIGMLKAVHGFDVQAPSSSALKLKSNTILDLYFEYFVSELEYLMHAGLVKKYRKNLGNVSALKGSLQFGKHLQYNLVHQERFYVKHTVYDVYHELHGVLYKTLKLLKSINTNTALHSRIGALLLHFPEMPEIKVSEKTFERLTLDRKTKSYQKALEIARLFLMQYHPDLSRGRDHVLALMFDMNVLWEKFVFVSLKKNGLKVFAQNSKSFWNPTNGPRRTIRPDIRIEIGDQTFICDTKWKVLKDNRPSLEDIRQMYAYHQYFNANKVALIYPGNMESFSGKYADIQDPQLDSDFECSLMFIPVMKNVKQWQKGIEERLKEWIS</sequence>
<organism evidence="1 2">
    <name type="scientific">Cecembia lonarensis (strain CCUG 58316 / KCTC 22772 / LW9)</name>
    <dbReference type="NCBI Taxonomy" id="1225176"/>
    <lineage>
        <taxon>Bacteria</taxon>
        <taxon>Pseudomonadati</taxon>
        <taxon>Bacteroidota</taxon>
        <taxon>Cytophagia</taxon>
        <taxon>Cytophagales</taxon>
        <taxon>Cyclobacteriaceae</taxon>
        <taxon>Cecembia</taxon>
    </lineage>
</organism>
<dbReference type="Proteomes" id="UP000004478">
    <property type="component" value="Unassembled WGS sequence"/>
</dbReference>